<protein>
    <submittedName>
        <fullName evidence="1">Uncharacterized protein</fullName>
    </submittedName>
</protein>
<organism evidence="1 2">
    <name type="scientific">Aphis craccivora</name>
    <name type="common">Cowpea aphid</name>
    <dbReference type="NCBI Taxonomy" id="307492"/>
    <lineage>
        <taxon>Eukaryota</taxon>
        <taxon>Metazoa</taxon>
        <taxon>Ecdysozoa</taxon>
        <taxon>Arthropoda</taxon>
        <taxon>Hexapoda</taxon>
        <taxon>Insecta</taxon>
        <taxon>Pterygota</taxon>
        <taxon>Neoptera</taxon>
        <taxon>Paraneoptera</taxon>
        <taxon>Hemiptera</taxon>
        <taxon>Sternorrhyncha</taxon>
        <taxon>Aphidomorpha</taxon>
        <taxon>Aphidoidea</taxon>
        <taxon>Aphididae</taxon>
        <taxon>Aphidini</taxon>
        <taxon>Aphis</taxon>
        <taxon>Aphis</taxon>
    </lineage>
</organism>
<sequence length="57" mass="6617">MIPIIGFKFNTPIIYNNDPYGTLCTAERYPLTNFFLNKNIYFYKPSISDNCKTLSSL</sequence>
<evidence type="ECO:0000313" key="1">
    <source>
        <dbReference type="EMBL" id="KAF0759782.1"/>
    </source>
</evidence>
<dbReference type="EMBL" id="VUJU01002892">
    <property type="protein sequence ID" value="KAF0759782.1"/>
    <property type="molecule type" value="Genomic_DNA"/>
</dbReference>
<keyword evidence="2" id="KW-1185">Reference proteome</keyword>
<dbReference type="OrthoDB" id="10619888at2759"/>
<accession>A0A6G0YQ09</accession>
<reference evidence="1 2" key="1">
    <citation type="submission" date="2019-08" db="EMBL/GenBank/DDBJ databases">
        <title>Whole genome of Aphis craccivora.</title>
        <authorList>
            <person name="Voronova N.V."/>
            <person name="Shulinski R.S."/>
            <person name="Bandarenka Y.V."/>
            <person name="Zhorov D.G."/>
            <person name="Warner D."/>
        </authorList>
    </citation>
    <scope>NUCLEOTIDE SEQUENCE [LARGE SCALE GENOMIC DNA]</scope>
    <source>
        <strain evidence="1">180601</strain>
        <tissue evidence="1">Whole Body</tissue>
    </source>
</reference>
<proteinExistence type="predicted"/>
<name>A0A6G0YQ09_APHCR</name>
<evidence type="ECO:0000313" key="2">
    <source>
        <dbReference type="Proteomes" id="UP000478052"/>
    </source>
</evidence>
<dbReference type="AlphaFoldDB" id="A0A6G0YQ09"/>
<comment type="caution">
    <text evidence="1">The sequence shown here is derived from an EMBL/GenBank/DDBJ whole genome shotgun (WGS) entry which is preliminary data.</text>
</comment>
<gene>
    <name evidence="1" type="ORF">FWK35_00013800</name>
</gene>
<dbReference type="Proteomes" id="UP000478052">
    <property type="component" value="Unassembled WGS sequence"/>
</dbReference>